<gene>
    <name evidence="1" type="ORF">BQ3484_425</name>
</gene>
<keyword evidence="2" id="KW-1185">Reference proteome</keyword>
<dbReference type="GeneID" id="30523402"/>
<protein>
    <submittedName>
        <fullName evidence="1">Uncharacterized protein</fullName>
    </submittedName>
</protein>
<dbReference type="KEGG" id="vg:30523402"/>
<organism evidence="1 2">
    <name type="scientific">Cedratvirus A11</name>
    <dbReference type="NCBI Taxonomy" id="1903266"/>
    <lineage>
        <taxon>Viruses</taxon>
        <taxon>Pithoviruses</taxon>
        <taxon>Orthocedratvirinae</taxon>
        <taxon>Alphacedratvirus</taxon>
        <taxon>Alphacedratvirus aljazairmassiliense</taxon>
    </lineage>
</organism>
<dbReference type="RefSeq" id="YP_009329365.1">
    <property type="nucleotide sequence ID" value="NC_032108.1"/>
</dbReference>
<evidence type="ECO:0000313" key="2">
    <source>
        <dbReference type="Proteomes" id="UP000201465"/>
    </source>
</evidence>
<evidence type="ECO:0000313" key="1">
    <source>
        <dbReference type="EMBL" id="SHO33493.1"/>
    </source>
</evidence>
<reference evidence="1 2" key="1">
    <citation type="submission" date="2016-11" db="EMBL/GenBank/DDBJ databases">
        <authorList>
            <consortium name="Urmite Genomes"/>
        </authorList>
    </citation>
    <scope>NUCLEOTIDE SEQUENCE [LARGE SCALE GENOMIC DNA]</scope>
    <source>
        <strain evidence="1 2">A11</strain>
    </source>
</reference>
<sequence>MNTQKTIHDFARRGDYALLEQMHKDRPLPNRVFDSIVRSDQMNREEKKDLIEKLLLLGVDHKCKFSALSALQSGDVDLYHFLLEKGFPLHSVDLMQVLGCAGIKEEQLLHMIEFVPCKKRGFTSSCCELGYYRLLKKAIQKGHAYDVKKLENIVRKKHSFADDDALYEVLSSVLS</sequence>
<name>A0A1M7XUX9_9VIRU</name>
<dbReference type="EMBL" id="LT671577">
    <property type="protein sequence ID" value="SHO33493.1"/>
    <property type="molecule type" value="Genomic_DNA"/>
</dbReference>
<dbReference type="Proteomes" id="UP000201465">
    <property type="component" value="Segment"/>
</dbReference>
<accession>A0A1M7XUX9</accession>
<proteinExistence type="predicted"/>